<keyword evidence="1" id="KW-1133">Transmembrane helix</keyword>
<sequence length="94" mass="10463">MRNFAGHCNDLCRSQFQLIVVITLLLFQSIIVGYGSGAFDISPASTMTLINIVSSRTYGLDFCWIISNGNNLAVPLEILISELSLRKLFDLTFM</sequence>
<evidence type="ECO:0000256" key="1">
    <source>
        <dbReference type="SAM" id="Phobius"/>
    </source>
</evidence>
<proteinExistence type="predicted"/>
<name>A0A821X1M8_9BILA</name>
<dbReference type="Proteomes" id="UP000663838">
    <property type="component" value="Unassembled WGS sequence"/>
</dbReference>
<protein>
    <submittedName>
        <fullName evidence="2">Uncharacterized protein</fullName>
    </submittedName>
</protein>
<evidence type="ECO:0000313" key="3">
    <source>
        <dbReference type="Proteomes" id="UP000663838"/>
    </source>
</evidence>
<accession>A0A821X1M8</accession>
<reference evidence="2" key="1">
    <citation type="submission" date="2021-02" db="EMBL/GenBank/DDBJ databases">
        <authorList>
            <person name="Nowell W R."/>
        </authorList>
    </citation>
    <scope>NUCLEOTIDE SEQUENCE</scope>
</reference>
<keyword evidence="1" id="KW-0472">Membrane</keyword>
<keyword evidence="1" id="KW-0812">Transmembrane</keyword>
<organism evidence="2 3">
    <name type="scientific">Rotaria socialis</name>
    <dbReference type="NCBI Taxonomy" id="392032"/>
    <lineage>
        <taxon>Eukaryota</taxon>
        <taxon>Metazoa</taxon>
        <taxon>Spiralia</taxon>
        <taxon>Gnathifera</taxon>
        <taxon>Rotifera</taxon>
        <taxon>Eurotatoria</taxon>
        <taxon>Bdelloidea</taxon>
        <taxon>Philodinida</taxon>
        <taxon>Philodinidae</taxon>
        <taxon>Rotaria</taxon>
    </lineage>
</organism>
<evidence type="ECO:0000313" key="2">
    <source>
        <dbReference type="EMBL" id="CAF4932612.1"/>
    </source>
</evidence>
<comment type="caution">
    <text evidence="2">The sequence shown here is derived from an EMBL/GenBank/DDBJ whole genome shotgun (WGS) entry which is preliminary data.</text>
</comment>
<feature type="transmembrane region" description="Helical" evidence="1">
    <location>
        <begin position="16"/>
        <end position="39"/>
    </location>
</feature>
<dbReference type="AlphaFoldDB" id="A0A821X1M8"/>
<gene>
    <name evidence="2" type="ORF">TOA249_LOCUS32855</name>
</gene>
<dbReference type="EMBL" id="CAJOBS010008908">
    <property type="protein sequence ID" value="CAF4932612.1"/>
    <property type="molecule type" value="Genomic_DNA"/>
</dbReference>